<keyword evidence="4" id="KW-1185">Reference proteome</keyword>
<dbReference type="EMBL" id="CAJNOQ010005330">
    <property type="protein sequence ID" value="CAF1094725.1"/>
    <property type="molecule type" value="Genomic_DNA"/>
</dbReference>
<name>A0A814NP78_9BILA</name>
<evidence type="ECO:0000259" key="1">
    <source>
        <dbReference type="SMART" id="SM00597"/>
    </source>
</evidence>
<organism evidence="2 4">
    <name type="scientific">Didymodactylos carnosus</name>
    <dbReference type="NCBI Taxonomy" id="1234261"/>
    <lineage>
        <taxon>Eukaryota</taxon>
        <taxon>Metazoa</taxon>
        <taxon>Spiralia</taxon>
        <taxon>Gnathifera</taxon>
        <taxon>Rotifera</taxon>
        <taxon>Eurotatoria</taxon>
        <taxon>Bdelloidea</taxon>
        <taxon>Philodinida</taxon>
        <taxon>Philodinidae</taxon>
        <taxon>Didymodactylos</taxon>
    </lineage>
</organism>
<protein>
    <recommendedName>
        <fullName evidence="1">TTF-type domain-containing protein</fullName>
    </recommendedName>
</protein>
<dbReference type="GO" id="GO:0046983">
    <property type="term" value="F:protein dimerization activity"/>
    <property type="evidence" value="ECO:0007669"/>
    <property type="project" value="InterPro"/>
</dbReference>
<evidence type="ECO:0000313" key="2">
    <source>
        <dbReference type="EMBL" id="CAF1094725.1"/>
    </source>
</evidence>
<dbReference type="EMBL" id="CAJOBC010005330">
    <property type="protein sequence ID" value="CAF3860091.1"/>
    <property type="molecule type" value="Genomic_DNA"/>
</dbReference>
<reference evidence="2" key="1">
    <citation type="submission" date="2021-02" db="EMBL/GenBank/DDBJ databases">
        <authorList>
            <person name="Nowell W R."/>
        </authorList>
    </citation>
    <scope>NUCLEOTIDE SEQUENCE</scope>
</reference>
<evidence type="ECO:0000313" key="4">
    <source>
        <dbReference type="Proteomes" id="UP000663829"/>
    </source>
</evidence>
<dbReference type="PANTHER" id="PTHR45749:SF37">
    <property type="entry name" value="OS05G0311600 PROTEIN"/>
    <property type="match status" value="1"/>
</dbReference>
<proteinExistence type="predicted"/>
<accession>A0A814NP78</accession>
<dbReference type="InterPro" id="IPR006580">
    <property type="entry name" value="Znf_TTF"/>
</dbReference>
<sequence length="751" mass="87268">SINDEHIDTSVQTPSCNYSDCEKEDNGRSRATSEDLVGCEKLISNLLSLKKANENIDMLLKMFKSTNNSKELCAREIYTFSDGILKIVNDLRLCCEIYLLECVNNRPLDSDSLQTCLERDPGAYATLLRFSSNELKHLIELGPFQPRLSTYPKLTKAKKSEKDEICIESNSRKTTSFQAKWYDHYPLIKYSILKDRIFCFVCRLFGHGPGALCADPAWTKCGLQQQARMKGKDGKLIKHFQSTAHISANERLQMFKKDDSHVDIQLDKERIYVNHHRQELFKLNRYIILSLLDATKFLADQSLSFRAEIESKGNFNQMASLLRRHNNTIDKWYNDTSTRSYQVTYLSNDAQNEFISILGQSYEGAMNMSGAFKGVQTIISESIGREIIFVPCCAHRSNKIVEHSTQNSLEATKFFDLCNKIYVFITGSTKRCAALRDIYSNSMNDDTLSLKKSTDTRWSSHYNSIIAIYESFTGIIQILDELCDDNDKTTKFEANAIRDKFVSYEYYCILLFIKHLMSMTNALTTTLQDENLDILLAIDTLTKTICLLNKIRNDEDSINNLLELAKERMINYDVDADAAFGKTHRRRLRALRIDSNAHNEVILSRQTYYRKIFYQIIDQLNNEYTDLLHTLEEKLKYFTYDFRIEDAEQIKIIVPGIDSGDLLYYDVQSLKENLQECSSIKNIMFVFLKNNYKCLYPRLYRVYTFILTLPVTVASNERTFSRLKLIKNHLRSKMFDARLMNYYYVHQKRTY</sequence>
<dbReference type="InterPro" id="IPR008906">
    <property type="entry name" value="HATC_C_dom"/>
</dbReference>
<dbReference type="Proteomes" id="UP000681722">
    <property type="component" value="Unassembled WGS sequence"/>
</dbReference>
<dbReference type="AlphaFoldDB" id="A0A814NP78"/>
<gene>
    <name evidence="2" type="ORF">GPM918_LOCUS18446</name>
    <name evidence="3" type="ORF">SRO942_LOCUS18443</name>
</gene>
<evidence type="ECO:0000313" key="3">
    <source>
        <dbReference type="EMBL" id="CAF3860091.1"/>
    </source>
</evidence>
<dbReference type="OrthoDB" id="6624135at2759"/>
<feature type="domain" description="TTF-type" evidence="1">
    <location>
        <begin position="173"/>
        <end position="277"/>
    </location>
</feature>
<dbReference type="PANTHER" id="PTHR45749">
    <property type="match status" value="1"/>
</dbReference>
<dbReference type="Proteomes" id="UP000663829">
    <property type="component" value="Unassembled WGS sequence"/>
</dbReference>
<dbReference type="InterPro" id="IPR012337">
    <property type="entry name" value="RNaseH-like_sf"/>
</dbReference>
<feature type="non-terminal residue" evidence="2">
    <location>
        <position position="751"/>
    </location>
</feature>
<dbReference type="SUPFAM" id="SSF53098">
    <property type="entry name" value="Ribonuclease H-like"/>
    <property type="match status" value="1"/>
</dbReference>
<comment type="caution">
    <text evidence="2">The sequence shown here is derived from an EMBL/GenBank/DDBJ whole genome shotgun (WGS) entry which is preliminary data.</text>
</comment>
<dbReference type="SMART" id="SM00597">
    <property type="entry name" value="ZnF_TTF"/>
    <property type="match status" value="1"/>
</dbReference>
<dbReference type="Pfam" id="PF05699">
    <property type="entry name" value="Dimer_Tnp_hAT"/>
    <property type="match status" value="1"/>
</dbReference>